<accession>A0A917CZ90</accession>
<dbReference type="InterPro" id="IPR025576">
    <property type="entry name" value="YwiC"/>
</dbReference>
<dbReference type="EMBL" id="BMKR01000035">
    <property type="protein sequence ID" value="GGG03323.1"/>
    <property type="molecule type" value="Genomic_DNA"/>
</dbReference>
<feature type="transmembrane region" description="Helical" evidence="1">
    <location>
        <begin position="33"/>
        <end position="53"/>
    </location>
</feature>
<keyword evidence="3" id="KW-1185">Reference proteome</keyword>
<evidence type="ECO:0000313" key="3">
    <source>
        <dbReference type="Proteomes" id="UP000637643"/>
    </source>
</evidence>
<gene>
    <name evidence="2" type="primary">ywiC</name>
    <name evidence="2" type="ORF">GCM10010912_55000</name>
</gene>
<feature type="transmembrane region" description="Helical" evidence="1">
    <location>
        <begin position="180"/>
        <end position="207"/>
    </location>
</feature>
<dbReference type="AlphaFoldDB" id="A0A917CZ90"/>
<dbReference type="RefSeq" id="WP_189030572.1">
    <property type="nucleotide sequence ID" value="NZ_BMKR01000035.1"/>
</dbReference>
<dbReference type="Pfam" id="PF14256">
    <property type="entry name" value="YwiC"/>
    <property type="match status" value="1"/>
</dbReference>
<feature type="transmembrane region" description="Helical" evidence="1">
    <location>
        <begin position="111"/>
        <end position="132"/>
    </location>
</feature>
<keyword evidence="1" id="KW-1133">Transmembrane helix</keyword>
<feature type="transmembrane region" description="Helical" evidence="1">
    <location>
        <begin position="87"/>
        <end position="104"/>
    </location>
</feature>
<evidence type="ECO:0008006" key="4">
    <source>
        <dbReference type="Google" id="ProtNLM"/>
    </source>
</evidence>
<keyword evidence="1" id="KW-0472">Membrane</keyword>
<feature type="transmembrane region" description="Helical" evidence="1">
    <location>
        <begin position="65"/>
        <end position="81"/>
    </location>
</feature>
<proteinExistence type="predicted"/>
<reference evidence="2" key="1">
    <citation type="journal article" date="2014" name="Int. J. Syst. Evol. Microbiol.">
        <title>Complete genome sequence of Corynebacterium casei LMG S-19264T (=DSM 44701T), isolated from a smear-ripened cheese.</title>
        <authorList>
            <consortium name="US DOE Joint Genome Institute (JGI-PGF)"/>
            <person name="Walter F."/>
            <person name="Albersmeier A."/>
            <person name="Kalinowski J."/>
            <person name="Ruckert C."/>
        </authorList>
    </citation>
    <scope>NUCLEOTIDE SEQUENCE</scope>
    <source>
        <strain evidence="2">CGMCC 1.16134</strain>
    </source>
</reference>
<feature type="transmembrane region" description="Helical" evidence="1">
    <location>
        <begin position="138"/>
        <end position="159"/>
    </location>
</feature>
<dbReference type="Proteomes" id="UP000637643">
    <property type="component" value="Unassembled WGS sequence"/>
</dbReference>
<sequence length="237" mass="27000">MKRYIPNQHGAWAMLILPFLFGVAASGGHYLHIPLFVCWLLIYLFSFPLLQWVKTRRSDRYGKPVLIYGALLVPFILYMIISVPNLFWFALPLIPLFAVNVYFAKTKNERALLNDISAILAFCLMVYPVFYVGEGESWEMATSLFVLSVLYFIGTALYVKTIIRERKNPYYYYASVIYHIIMVVLGLLFWPAVAAAPLVVLLLRAIILPKTGVTAKQTGISEIGFSAMLYLVVIFCM</sequence>
<evidence type="ECO:0000256" key="1">
    <source>
        <dbReference type="SAM" id="Phobius"/>
    </source>
</evidence>
<keyword evidence="1" id="KW-0812">Transmembrane</keyword>
<evidence type="ECO:0000313" key="2">
    <source>
        <dbReference type="EMBL" id="GGG03323.1"/>
    </source>
</evidence>
<feature type="transmembrane region" description="Helical" evidence="1">
    <location>
        <begin position="9"/>
        <end position="27"/>
    </location>
</feature>
<comment type="caution">
    <text evidence="2">The sequence shown here is derived from an EMBL/GenBank/DDBJ whole genome shotgun (WGS) entry which is preliminary data.</text>
</comment>
<protein>
    <recommendedName>
        <fullName evidence="4">YwiC-like family protein</fullName>
    </recommendedName>
</protein>
<name>A0A917CZ90_9BACL</name>
<reference evidence="2" key="2">
    <citation type="submission" date="2020-09" db="EMBL/GenBank/DDBJ databases">
        <authorList>
            <person name="Sun Q."/>
            <person name="Zhou Y."/>
        </authorList>
    </citation>
    <scope>NUCLEOTIDE SEQUENCE</scope>
    <source>
        <strain evidence="2">CGMCC 1.16134</strain>
    </source>
</reference>
<feature type="transmembrane region" description="Helical" evidence="1">
    <location>
        <begin position="219"/>
        <end position="236"/>
    </location>
</feature>
<organism evidence="2 3">
    <name type="scientific">Paenibacillus albidus</name>
    <dbReference type="NCBI Taxonomy" id="2041023"/>
    <lineage>
        <taxon>Bacteria</taxon>
        <taxon>Bacillati</taxon>
        <taxon>Bacillota</taxon>
        <taxon>Bacilli</taxon>
        <taxon>Bacillales</taxon>
        <taxon>Paenibacillaceae</taxon>
        <taxon>Paenibacillus</taxon>
    </lineage>
</organism>